<name>A0A7W9TSK0_CASDE</name>
<dbReference type="EMBL" id="JACHIB010000018">
    <property type="protein sequence ID" value="MBB6084957.1"/>
    <property type="molecule type" value="Genomic_DNA"/>
</dbReference>
<accession>A0A7W9TSK0</accession>
<dbReference type="NCBIfam" id="NF038055">
    <property type="entry name" value="T3SS_SctB_pilot"/>
    <property type="match status" value="1"/>
</dbReference>
<evidence type="ECO:0000313" key="2">
    <source>
        <dbReference type="EMBL" id="MBB6084957.1"/>
    </source>
</evidence>
<organism evidence="2 3">
    <name type="scientific">Castellaniella defragrans</name>
    <name type="common">Alcaligenes defragrans</name>
    <dbReference type="NCBI Taxonomy" id="75697"/>
    <lineage>
        <taxon>Bacteria</taxon>
        <taxon>Pseudomonadati</taxon>
        <taxon>Pseudomonadota</taxon>
        <taxon>Betaproteobacteria</taxon>
        <taxon>Burkholderiales</taxon>
        <taxon>Alcaligenaceae</taxon>
        <taxon>Castellaniella</taxon>
    </lineage>
</organism>
<dbReference type="Proteomes" id="UP000541136">
    <property type="component" value="Unassembled WGS sequence"/>
</dbReference>
<gene>
    <name evidence="2" type="ORF">HNR28_003005</name>
</gene>
<dbReference type="RefSeq" id="WP_151025430.1">
    <property type="nucleotide sequence ID" value="NZ_JACHIB010000018.1"/>
</dbReference>
<sequence length="275" mass="29016">MTLSLQSTLPPGCLPPGIDLQSLDPATRGMVETTGITLEAAIRLIDVKLDGTDAGRVAALVQSLLPEPSGSRSVEIPFRTLDPETAAIDIYTVMAVFQKFAQEMRNQAREARNAALEADIASLKNAAQEIRNAAQERMQQAFVQGAFQLAGGFTSAGLGVMGGLLGVASMGAGVSEVAGKQLGAWSKTFGDSAQGAGGMLGSGGTVGAAAFEQRAAEHDAQKARYDADARVHEQSMQQANEIMQHMMDVIRDIRDKISAIDQARSETNRSIARNV</sequence>
<feature type="coiled-coil region" evidence="1">
    <location>
        <begin position="101"/>
        <end position="140"/>
    </location>
</feature>
<evidence type="ECO:0000313" key="3">
    <source>
        <dbReference type="Proteomes" id="UP000541136"/>
    </source>
</evidence>
<dbReference type="AlphaFoldDB" id="A0A7W9TSK0"/>
<evidence type="ECO:0000256" key="1">
    <source>
        <dbReference type="SAM" id="Coils"/>
    </source>
</evidence>
<proteinExistence type="predicted"/>
<reference evidence="2 3" key="1">
    <citation type="submission" date="2020-08" db="EMBL/GenBank/DDBJ databases">
        <title>Genomic Encyclopedia of Type Strains, Phase IV (KMG-IV): sequencing the most valuable type-strain genomes for metagenomic binning, comparative biology and taxonomic classification.</title>
        <authorList>
            <person name="Goeker M."/>
        </authorList>
    </citation>
    <scope>NUCLEOTIDE SEQUENCE [LARGE SCALE GENOMIC DNA]</scope>
    <source>
        <strain evidence="2 3">DSM 12141</strain>
    </source>
</reference>
<protein>
    <submittedName>
        <fullName evidence="2">Uncharacterized protein</fullName>
    </submittedName>
</protein>
<keyword evidence="1" id="KW-0175">Coiled coil</keyword>
<comment type="caution">
    <text evidence="2">The sequence shown here is derived from an EMBL/GenBank/DDBJ whole genome shotgun (WGS) entry which is preliminary data.</text>
</comment>